<feature type="coiled-coil region" evidence="1">
    <location>
        <begin position="328"/>
        <end position="356"/>
    </location>
</feature>
<evidence type="ECO:0000313" key="4">
    <source>
        <dbReference type="EMBL" id="KAK3349716.1"/>
    </source>
</evidence>
<evidence type="ECO:0000256" key="1">
    <source>
        <dbReference type="SAM" id="Coils"/>
    </source>
</evidence>
<evidence type="ECO:0000256" key="2">
    <source>
        <dbReference type="SAM" id="MobiDB-lite"/>
    </source>
</evidence>
<feature type="compositionally biased region" description="Polar residues" evidence="2">
    <location>
        <begin position="10"/>
        <end position="19"/>
    </location>
</feature>
<reference evidence="4" key="1">
    <citation type="journal article" date="2023" name="Mol. Phylogenet. Evol.">
        <title>Genome-scale phylogeny and comparative genomics of the fungal order Sordariales.</title>
        <authorList>
            <person name="Hensen N."/>
            <person name="Bonometti L."/>
            <person name="Westerberg I."/>
            <person name="Brannstrom I.O."/>
            <person name="Guillou S."/>
            <person name="Cros-Aarteil S."/>
            <person name="Calhoun S."/>
            <person name="Haridas S."/>
            <person name="Kuo A."/>
            <person name="Mondo S."/>
            <person name="Pangilinan J."/>
            <person name="Riley R."/>
            <person name="LaButti K."/>
            <person name="Andreopoulos B."/>
            <person name="Lipzen A."/>
            <person name="Chen C."/>
            <person name="Yan M."/>
            <person name="Daum C."/>
            <person name="Ng V."/>
            <person name="Clum A."/>
            <person name="Steindorff A."/>
            <person name="Ohm R.A."/>
            <person name="Martin F."/>
            <person name="Silar P."/>
            <person name="Natvig D.O."/>
            <person name="Lalanne C."/>
            <person name="Gautier V."/>
            <person name="Ament-Velasquez S.L."/>
            <person name="Kruys A."/>
            <person name="Hutchinson M.I."/>
            <person name="Powell A.J."/>
            <person name="Barry K."/>
            <person name="Miller A.N."/>
            <person name="Grigoriev I.V."/>
            <person name="Debuchy R."/>
            <person name="Gladieux P."/>
            <person name="Hiltunen Thoren M."/>
            <person name="Johannesson H."/>
        </authorList>
    </citation>
    <scope>NUCLEOTIDE SEQUENCE</scope>
    <source>
        <strain evidence="4">CBS 955.72</strain>
    </source>
</reference>
<dbReference type="EMBL" id="JAUIQD010000005">
    <property type="protein sequence ID" value="KAK3349716.1"/>
    <property type="molecule type" value="Genomic_DNA"/>
</dbReference>
<accession>A0AAJ0HFI0</accession>
<protein>
    <recommendedName>
        <fullName evidence="3">DUF7924 domain-containing protein</fullName>
    </recommendedName>
</protein>
<dbReference type="AlphaFoldDB" id="A0AAJ0HFI0"/>
<proteinExistence type="predicted"/>
<sequence length="369" mass="40958">MMRQAHGMSSLESEGTSPSLAMAVTSDGDMPEIKPLTRKNLARLNAVNGTTEDNDIDSAYLFDDDSDDDTKKKISTTDSNFEQRAYANGIFDPSASPPRQGLSTIGNHLTQHRTSPQPSEHAHQVYCTRISESYNEAGVALLVHSKIMRDYNESDLSYGKHCSRAITEIPSQDFNNDLSDPLPDVLEGLRTKVLPDHLHDNALHTKDSLSFCHFAAEFKRTDGNLRQATVQAAYDGAVLVNARDRALAEARQDGTVTATAIDKAAKEAAVFTCVTDGTVAEVYTHYSEGGQYYQNLVARESLLSYPNRGRELIRNTQDYARSKSYKLANLLGADLKEEEEEEEEEEEKVVVKAKKAVVEAKGWAPFWRF</sequence>
<dbReference type="InterPro" id="IPR057684">
    <property type="entry name" value="DUF7924"/>
</dbReference>
<evidence type="ECO:0000313" key="5">
    <source>
        <dbReference type="Proteomes" id="UP001275084"/>
    </source>
</evidence>
<reference evidence="4" key="2">
    <citation type="submission" date="2023-06" db="EMBL/GenBank/DDBJ databases">
        <authorList>
            <consortium name="Lawrence Berkeley National Laboratory"/>
            <person name="Haridas S."/>
            <person name="Hensen N."/>
            <person name="Bonometti L."/>
            <person name="Westerberg I."/>
            <person name="Brannstrom I.O."/>
            <person name="Guillou S."/>
            <person name="Cros-Aarteil S."/>
            <person name="Calhoun S."/>
            <person name="Kuo A."/>
            <person name="Mondo S."/>
            <person name="Pangilinan J."/>
            <person name="Riley R."/>
            <person name="Labutti K."/>
            <person name="Andreopoulos B."/>
            <person name="Lipzen A."/>
            <person name="Chen C."/>
            <person name="Yanf M."/>
            <person name="Daum C."/>
            <person name="Ng V."/>
            <person name="Clum A."/>
            <person name="Steindorff A."/>
            <person name="Ohm R."/>
            <person name="Martin F."/>
            <person name="Silar P."/>
            <person name="Natvig D."/>
            <person name="Lalanne C."/>
            <person name="Gautier V."/>
            <person name="Ament-Velasquez S.L."/>
            <person name="Kruys A."/>
            <person name="Hutchinson M.I."/>
            <person name="Powell A.J."/>
            <person name="Barry K."/>
            <person name="Miller A.N."/>
            <person name="Grigoriev I.V."/>
            <person name="Debuchy R."/>
            <person name="Gladieux P."/>
            <person name="Thoren M.H."/>
            <person name="Johannesson H."/>
        </authorList>
    </citation>
    <scope>NUCLEOTIDE SEQUENCE</scope>
    <source>
        <strain evidence="4">CBS 955.72</strain>
    </source>
</reference>
<keyword evidence="5" id="KW-1185">Reference proteome</keyword>
<gene>
    <name evidence="4" type="ORF">B0T25DRAFT_519860</name>
</gene>
<comment type="caution">
    <text evidence="4">The sequence shown here is derived from an EMBL/GenBank/DDBJ whole genome shotgun (WGS) entry which is preliminary data.</text>
</comment>
<keyword evidence="1" id="KW-0175">Coiled coil</keyword>
<organism evidence="4 5">
    <name type="scientific">Lasiosphaeria hispida</name>
    <dbReference type="NCBI Taxonomy" id="260671"/>
    <lineage>
        <taxon>Eukaryota</taxon>
        <taxon>Fungi</taxon>
        <taxon>Dikarya</taxon>
        <taxon>Ascomycota</taxon>
        <taxon>Pezizomycotina</taxon>
        <taxon>Sordariomycetes</taxon>
        <taxon>Sordariomycetidae</taxon>
        <taxon>Sordariales</taxon>
        <taxon>Lasiosphaeriaceae</taxon>
        <taxon>Lasiosphaeria</taxon>
    </lineage>
</organism>
<feature type="domain" description="DUF7924" evidence="3">
    <location>
        <begin position="199"/>
        <end position="302"/>
    </location>
</feature>
<evidence type="ECO:0000259" key="3">
    <source>
        <dbReference type="Pfam" id="PF25545"/>
    </source>
</evidence>
<feature type="compositionally biased region" description="Acidic residues" evidence="2">
    <location>
        <begin position="53"/>
        <end position="68"/>
    </location>
</feature>
<dbReference type="Pfam" id="PF25545">
    <property type="entry name" value="DUF7924"/>
    <property type="match status" value="1"/>
</dbReference>
<dbReference type="Proteomes" id="UP001275084">
    <property type="component" value="Unassembled WGS sequence"/>
</dbReference>
<name>A0AAJ0HFI0_9PEZI</name>
<feature type="region of interest" description="Disordered" evidence="2">
    <location>
        <begin position="1"/>
        <end position="33"/>
    </location>
</feature>
<feature type="region of interest" description="Disordered" evidence="2">
    <location>
        <begin position="53"/>
        <end position="76"/>
    </location>
</feature>